<dbReference type="InterPro" id="IPR049940">
    <property type="entry name" value="GluQ/Sye"/>
</dbReference>
<dbReference type="HOGENOM" id="CLU_015768_6_3_1"/>
<reference evidence="13 14" key="1">
    <citation type="journal article" date="2012" name="Science">
        <title>The Paleozoic origin of enzymatic lignin decomposition reconstructed from 31 fungal genomes.</title>
        <authorList>
            <person name="Floudas D."/>
            <person name="Binder M."/>
            <person name="Riley R."/>
            <person name="Barry K."/>
            <person name="Blanchette R.A."/>
            <person name="Henrissat B."/>
            <person name="Martinez A.T."/>
            <person name="Otillar R."/>
            <person name="Spatafora J.W."/>
            <person name="Yadav J.S."/>
            <person name="Aerts A."/>
            <person name="Benoit I."/>
            <person name="Boyd A."/>
            <person name="Carlson A."/>
            <person name="Copeland A."/>
            <person name="Coutinho P.M."/>
            <person name="de Vries R.P."/>
            <person name="Ferreira P."/>
            <person name="Findley K."/>
            <person name="Foster B."/>
            <person name="Gaskell J."/>
            <person name="Glotzer D."/>
            <person name="Gorecki P."/>
            <person name="Heitman J."/>
            <person name="Hesse C."/>
            <person name="Hori C."/>
            <person name="Igarashi K."/>
            <person name="Jurgens J.A."/>
            <person name="Kallen N."/>
            <person name="Kersten P."/>
            <person name="Kohler A."/>
            <person name="Kuees U."/>
            <person name="Kumar T.K.A."/>
            <person name="Kuo A."/>
            <person name="LaButti K."/>
            <person name="Larrondo L.F."/>
            <person name="Lindquist E."/>
            <person name="Ling A."/>
            <person name="Lombard V."/>
            <person name="Lucas S."/>
            <person name="Lundell T."/>
            <person name="Martin R."/>
            <person name="McLaughlin D.J."/>
            <person name="Morgenstern I."/>
            <person name="Morin E."/>
            <person name="Murat C."/>
            <person name="Nagy L.G."/>
            <person name="Nolan M."/>
            <person name="Ohm R.A."/>
            <person name="Patyshakuliyeva A."/>
            <person name="Rokas A."/>
            <person name="Ruiz-Duenas F.J."/>
            <person name="Sabat G."/>
            <person name="Salamov A."/>
            <person name="Samejima M."/>
            <person name="Schmutz J."/>
            <person name="Slot J.C."/>
            <person name="St John F."/>
            <person name="Stenlid J."/>
            <person name="Sun H."/>
            <person name="Sun S."/>
            <person name="Syed K."/>
            <person name="Tsang A."/>
            <person name="Wiebenga A."/>
            <person name="Young D."/>
            <person name="Pisabarro A."/>
            <person name="Eastwood D.C."/>
            <person name="Martin F."/>
            <person name="Cullen D."/>
            <person name="Grigoriev I.V."/>
            <person name="Hibbett D.S."/>
        </authorList>
    </citation>
    <scope>NUCLEOTIDE SEQUENCE [LARGE SCALE GENOMIC DNA]</scope>
    <source>
        <strain evidence="13 14">DJM-731 SS1</strain>
    </source>
</reference>
<dbReference type="PANTHER" id="PTHR43311">
    <property type="entry name" value="GLUTAMATE--TRNA LIGASE"/>
    <property type="match status" value="1"/>
</dbReference>
<dbReference type="Gene3D" id="3.40.50.620">
    <property type="entry name" value="HUPs"/>
    <property type="match status" value="1"/>
</dbReference>
<dbReference type="InterPro" id="IPR033910">
    <property type="entry name" value="GluRS_core"/>
</dbReference>
<evidence type="ECO:0000256" key="8">
    <source>
        <dbReference type="ARBA" id="ARBA00023146"/>
    </source>
</evidence>
<keyword evidence="8 11" id="KW-0030">Aminoacyl-tRNA synthetase</keyword>
<dbReference type="GO" id="GO:0008270">
    <property type="term" value="F:zinc ion binding"/>
    <property type="evidence" value="ECO:0007669"/>
    <property type="project" value="InterPro"/>
</dbReference>
<dbReference type="GO" id="GO:0005739">
    <property type="term" value="C:mitochondrion"/>
    <property type="evidence" value="ECO:0007669"/>
    <property type="project" value="UniProtKB-SubCell"/>
</dbReference>
<dbReference type="InterPro" id="IPR000924">
    <property type="entry name" value="Glu/Gln-tRNA-synth"/>
</dbReference>
<dbReference type="InterPro" id="IPR014729">
    <property type="entry name" value="Rossmann-like_a/b/a_fold"/>
</dbReference>
<evidence type="ECO:0000313" key="14">
    <source>
        <dbReference type="Proteomes" id="UP000030653"/>
    </source>
</evidence>
<dbReference type="InterPro" id="IPR001412">
    <property type="entry name" value="aa-tRNA-synth_I_CS"/>
</dbReference>
<dbReference type="Proteomes" id="UP000030653">
    <property type="component" value="Unassembled WGS sequence"/>
</dbReference>
<dbReference type="OrthoDB" id="428822at2759"/>
<feature type="domain" description="Glutamyl/glutaminyl-tRNA synthetase class Ib catalytic" evidence="12">
    <location>
        <begin position="6"/>
        <end position="289"/>
    </location>
</feature>
<evidence type="ECO:0000259" key="12">
    <source>
        <dbReference type="Pfam" id="PF00749"/>
    </source>
</evidence>
<dbReference type="GO" id="GO:0005524">
    <property type="term" value="F:ATP binding"/>
    <property type="evidence" value="ECO:0007669"/>
    <property type="project" value="UniProtKB-KW"/>
</dbReference>
<evidence type="ECO:0000256" key="4">
    <source>
        <dbReference type="ARBA" id="ARBA00022598"/>
    </source>
</evidence>
<keyword evidence="7 11" id="KW-0648">Protein biosynthesis</keyword>
<dbReference type="GeneID" id="63691693"/>
<dbReference type="GO" id="GO:0004818">
    <property type="term" value="F:glutamate-tRNA ligase activity"/>
    <property type="evidence" value="ECO:0007669"/>
    <property type="project" value="UniProtKB-EC"/>
</dbReference>
<dbReference type="GO" id="GO:0006424">
    <property type="term" value="P:glutamyl-tRNA aminoacylation"/>
    <property type="evidence" value="ECO:0007669"/>
    <property type="project" value="InterPro"/>
</dbReference>
<dbReference type="EC" id="6.1.1.17" evidence="3"/>
<dbReference type="RefSeq" id="XP_040625326.1">
    <property type="nucleotide sequence ID" value="XM_040776631.1"/>
</dbReference>
<evidence type="ECO:0000256" key="1">
    <source>
        <dbReference type="ARBA" id="ARBA00004173"/>
    </source>
</evidence>
<dbReference type="PROSITE" id="PS00178">
    <property type="entry name" value="AA_TRNA_LIGASE_I"/>
    <property type="match status" value="1"/>
</dbReference>
<evidence type="ECO:0000256" key="7">
    <source>
        <dbReference type="ARBA" id="ARBA00022917"/>
    </source>
</evidence>
<sequence>MPPLPRLRFAPSPTGSLHLGGLRTALFNHLLARKWGGKWLLRIEDTDQTRLVEGSVDEIRRGLEWAGLHYDEGPVIGGSYGPYYQSKRLDMYHSHADDLLKKDHAYRCFCEPPQLAATRLRLQQSGSMAGYDRTCKRLEPADVKHLLGLNKPHCIRLSLLQTPDTPPPAFEDLVFGTPTPHPVPVDPIIVKTDGFPTYHLANVVDDHAMEITHVLRGEEWLPSVPLHLTLYASFGWEPPQFAHLPLLLNPDGSKMSKRTGVGAFVSEYIERGWEPEAVLNWLAIAGWGGKRDPHAPPDPDVTPSYLSVTELIQKFDLDNFTNRRTVLSPTKVANLNKQHMQVKLLNVDERHKIAERMLPTLKNMYPER</sequence>
<evidence type="ECO:0000256" key="3">
    <source>
        <dbReference type="ARBA" id="ARBA00012835"/>
    </source>
</evidence>
<keyword evidence="4 11" id="KW-0436">Ligase</keyword>
<name>M5FRQ6_DACPD</name>
<evidence type="ECO:0000256" key="11">
    <source>
        <dbReference type="RuleBase" id="RU363037"/>
    </source>
</evidence>
<evidence type="ECO:0000256" key="9">
    <source>
        <dbReference type="ARBA" id="ARBA00030865"/>
    </source>
</evidence>
<evidence type="ECO:0000256" key="2">
    <source>
        <dbReference type="ARBA" id="ARBA00007894"/>
    </source>
</evidence>
<proteinExistence type="inferred from homology"/>
<evidence type="ECO:0000256" key="10">
    <source>
        <dbReference type="ARBA" id="ARBA00072917"/>
    </source>
</evidence>
<dbReference type="AlphaFoldDB" id="M5FRQ6"/>
<gene>
    <name evidence="13" type="ORF">DACRYDRAFT_83576</name>
</gene>
<keyword evidence="14" id="KW-1185">Reference proteome</keyword>
<evidence type="ECO:0000256" key="5">
    <source>
        <dbReference type="ARBA" id="ARBA00022741"/>
    </source>
</evidence>
<dbReference type="SUPFAM" id="SSF52374">
    <property type="entry name" value="Nucleotidylyl transferase"/>
    <property type="match status" value="1"/>
</dbReference>
<dbReference type="OMA" id="QAPRYDN"/>
<dbReference type="CDD" id="cd00808">
    <property type="entry name" value="GluRS_core"/>
    <property type="match status" value="1"/>
</dbReference>
<dbReference type="FunFam" id="3.40.50.620:FF:000045">
    <property type="entry name" value="Glutamate--tRNA ligase, mitochondrial"/>
    <property type="match status" value="1"/>
</dbReference>
<dbReference type="InterPro" id="IPR004527">
    <property type="entry name" value="Glu-tRNA-ligase_bac/mito"/>
</dbReference>
<dbReference type="InterPro" id="IPR020058">
    <property type="entry name" value="Glu/Gln-tRNA-synth_Ib_cat-dom"/>
</dbReference>
<keyword evidence="5 11" id="KW-0547">Nucleotide-binding</keyword>
<keyword evidence="6 11" id="KW-0067">ATP-binding</keyword>
<comment type="similarity">
    <text evidence="2">Belongs to the class-I aminoacyl-tRNA synthetase family. Glutamate--tRNA ligase type 1 subfamily.</text>
</comment>
<protein>
    <recommendedName>
        <fullName evidence="10">Glutamate--tRNA ligase, mitochondrial</fullName>
        <ecNumber evidence="3">6.1.1.17</ecNumber>
    </recommendedName>
    <alternativeName>
        <fullName evidence="9">Glutamyl-tRNA synthetase</fullName>
    </alternativeName>
</protein>
<evidence type="ECO:0000313" key="13">
    <source>
        <dbReference type="EMBL" id="EJT98428.1"/>
    </source>
</evidence>
<accession>M5FRQ6</accession>
<dbReference type="PRINTS" id="PR00987">
    <property type="entry name" value="TRNASYNTHGLU"/>
</dbReference>
<dbReference type="NCBIfam" id="TIGR00464">
    <property type="entry name" value="gltX_bact"/>
    <property type="match status" value="1"/>
</dbReference>
<dbReference type="PANTHER" id="PTHR43311:SF2">
    <property type="entry name" value="GLUTAMATE--TRNA LIGASE, MITOCHONDRIAL-RELATED"/>
    <property type="match status" value="1"/>
</dbReference>
<comment type="subcellular location">
    <subcellularLocation>
        <location evidence="1">Mitochondrion</location>
    </subcellularLocation>
</comment>
<organism evidence="13 14">
    <name type="scientific">Dacryopinax primogenitus (strain DJM 731)</name>
    <name type="common">Brown rot fungus</name>
    <dbReference type="NCBI Taxonomy" id="1858805"/>
    <lineage>
        <taxon>Eukaryota</taxon>
        <taxon>Fungi</taxon>
        <taxon>Dikarya</taxon>
        <taxon>Basidiomycota</taxon>
        <taxon>Agaricomycotina</taxon>
        <taxon>Dacrymycetes</taxon>
        <taxon>Dacrymycetales</taxon>
        <taxon>Dacrymycetaceae</taxon>
        <taxon>Dacryopinax</taxon>
    </lineage>
</organism>
<evidence type="ECO:0000256" key="6">
    <source>
        <dbReference type="ARBA" id="ARBA00022840"/>
    </source>
</evidence>
<dbReference type="EMBL" id="JH795873">
    <property type="protein sequence ID" value="EJT98428.1"/>
    <property type="molecule type" value="Genomic_DNA"/>
</dbReference>
<dbReference type="Pfam" id="PF00749">
    <property type="entry name" value="tRNA-synt_1c"/>
    <property type="match status" value="1"/>
</dbReference>
<dbReference type="STRING" id="1858805.M5FRQ6"/>